<keyword evidence="4 10" id="KW-0548">Nucleotidyltransferase</keyword>
<dbReference type="SUPFAM" id="SSF48019">
    <property type="entry name" value="post-AAA+ oligomerization domain-like"/>
    <property type="match status" value="1"/>
</dbReference>
<dbReference type="PANTHER" id="PTHR34388:SF1">
    <property type="entry name" value="DNA POLYMERASE III SUBUNIT DELTA"/>
    <property type="match status" value="1"/>
</dbReference>
<dbReference type="STRING" id="1851544.ODI_02910"/>
<protein>
    <recommendedName>
        <fullName evidence="2">DNA polymerase III subunit delta</fullName>
        <ecNumber evidence="1">2.7.7.7</ecNumber>
    </recommendedName>
</protein>
<gene>
    <name evidence="10" type="ORF">ODI_02910</name>
    <name evidence="11" type="ORF">ODI_R2836</name>
</gene>
<dbReference type="OrthoDB" id="9770982at2"/>
<dbReference type="Gene3D" id="1.10.8.60">
    <property type="match status" value="1"/>
</dbReference>
<dbReference type="InterPro" id="IPR027417">
    <property type="entry name" value="P-loop_NTPase"/>
</dbReference>
<evidence type="ECO:0000256" key="8">
    <source>
        <dbReference type="ARBA" id="ARBA00049244"/>
    </source>
</evidence>
<comment type="catalytic activity">
    <reaction evidence="8">
        <text>DNA(n) + a 2'-deoxyribonucleoside 5'-triphosphate = DNA(n+1) + diphosphate</text>
        <dbReference type="Rhea" id="RHEA:22508"/>
        <dbReference type="Rhea" id="RHEA-COMP:17339"/>
        <dbReference type="Rhea" id="RHEA-COMP:17340"/>
        <dbReference type="ChEBI" id="CHEBI:33019"/>
        <dbReference type="ChEBI" id="CHEBI:61560"/>
        <dbReference type="ChEBI" id="CHEBI:173112"/>
        <dbReference type="EC" id="2.7.7.7"/>
    </reaction>
</comment>
<dbReference type="Proteomes" id="UP000078558">
    <property type="component" value="Chromosome I"/>
</dbReference>
<evidence type="ECO:0000313" key="11">
    <source>
        <dbReference type="EMBL" id="SOE50606.1"/>
    </source>
</evidence>
<evidence type="ECO:0000313" key="10">
    <source>
        <dbReference type="EMBL" id="SBT24839.1"/>
    </source>
</evidence>
<dbReference type="CDD" id="cd18138">
    <property type="entry name" value="HLD_clamp_pol_III_delta"/>
    <property type="match status" value="1"/>
</dbReference>
<name>A0A1C3K008_9BURK</name>
<dbReference type="SUPFAM" id="SSF52540">
    <property type="entry name" value="P-loop containing nucleoside triphosphate hydrolases"/>
    <property type="match status" value="1"/>
</dbReference>
<dbReference type="GO" id="GO:0006261">
    <property type="term" value="P:DNA-templated DNA replication"/>
    <property type="evidence" value="ECO:0007669"/>
    <property type="project" value="TreeGrafter"/>
</dbReference>
<dbReference type="RefSeq" id="WP_067751624.1">
    <property type="nucleotide sequence ID" value="NZ_LT907988.1"/>
</dbReference>
<evidence type="ECO:0000256" key="7">
    <source>
        <dbReference type="ARBA" id="ARBA00034754"/>
    </source>
</evidence>
<evidence type="ECO:0000259" key="9">
    <source>
        <dbReference type="Pfam" id="PF06144"/>
    </source>
</evidence>
<dbReference type="InterPro" id="IPR010372">
    <property type="entry name" value="DNA_pol3_delta_N"/>
</dbReference>
<dbReference type="GO" id="GO:0003677">
    <property type="term" value="F:DNA binding"/>
    <property type="evidence" value="ECO:0007669"/>
    <property type="project" value="InterPro"/>
</dbReference>
<evidence type="ECO:0000313" key="12">
    <source>
        <dbReference type="Proteomes" id="UP000078558"/>
    </source>
</evidence>
<dbReference type="EMBL" id="FLRC01000011">
    <property type="protein sequence ID" value="SBT24839.1"/>
    <property type="molecule type" value="Genomic_DNA"/>
</dbReference>
<reference evidence="10 12" key="1">
    <citation type="submission" date="2016-06" db="EMBL/GenBank/DDBJ databases">
        <authorList>
            <person name="Kjaerup R.B."/>
            <person name="Dalgaard T.S."/>
            <person name="Juul-Madsen H.R."/>
        </authorList>
    </citation>
    <scope>NUCLEOTIDE SEQUENCE [LARGE SCALE GENOMIC DNA]</scope>
    <source>
        <strain evidence="10">Orrdi1</strain>
    </source>
</reference>
<evidence type="ECO:0000256" key="1">
    <source>
        <dbReference type="ARBA" id="ARBA00012417"/>
    </source>
</evidence>
<feature type="domain" description="DNA polymerase III delta N-terminal" evidence="9">
    <location>
        <begin position="24"/>
        <end position="146"/>
    </location>
</feature>
<evidence type="ECO:0000256" key="4">
    <source>
        <dbReference type="ARBA" id="ARBA00022695"/>
    </source>
</evidence>
<keyword evidence="6" id="KW-0239">DNA-directed DNA polymerase</keyword>
<evidence type="ECO:0000256" key="6">
    <source>
        <dbReference type="ARBA" id="ARBA00022932"/>
    </source>
</evidence>
<keyword evidence="12" id="KW-1185">Reference proteome</keyword>
<keyword evidence="3 10" id="KW-0808">Transferase</keyword>
<comment type="similarity">
    <text evidence="7">Belongs to the DNA polymerase HolA subunit family.</text>
</comment>
<dbReference type="PANTHER" id="PTHR34388">
    <property type="entry name" value="DNA POLYMERASE III SUBUNIT DELTA"/>
    <property type="match status" value="1"/>
</dbReference>
<proteinExistence type="inferred from homology"/>
<dbReference type="EMBL" id="LT907988">
    <property type="protein sequence ID" value="SOE50606.1"/>
    <property type="molecule type" value="Genomic_DNA"/>
</dbReference>
<keyword evidence="5" id="KW-0235">DNA replication</keyword>
<dbReference type="Pfam" id="PF06144">
    <property type="entry name" value="DNA_pol3_delta"/>
    <property type="match status" value="1"/>
</dbReference>
<evidence type="ECO:0000256" key="2">
    <source>
        <dbReference type="ARBA" id="ARBA00017703"/>
    </source>
</evidence>
<dbReference type="AlphaFoldDB" id="A0A1C3K008"/>
<organism evidence="10 12">
    <name type="scientific">Orrella dioscoreae</name>
    <dbReference type="NCBI Taxonomy" id="1851544"/>
    <lineage>
        <taxon>Bacteria</taxon>
        <taxon>Pseudomonadati</taxon>
        <taxon>Pseudomonadota</taxon>
        <taxon>Betaproteobacteria</taxon>
        <taxon>Burkholderiales</taxon>
        <taxon>Alcaligenaceae</taxon>
        <taxon>Orrella</taxon>
    </lineage>
</organism>
<accession>A0A1C3K008</accession>
<sequence length="352" mass="38478">MAVAMDADRLAQTLAREDRLAPLYCVTGDEPLLVTEALDALRAAARDKGYTERTTLVMDARSDWSAVLAATQSVSLFGDRKLLELKLATGKPGKAGGDTLARLAELSAGQTDPDTVIVVALPKLDRATREGKWMTALTRHGTVVEVPDVDRQRLPGWIGARLARQNQQVDDATRQWMADMVEGNLLAAHQEIMKLGLLHPEGLISAQEVERAVMNVARYDVFGLRDAMLAGDSARVVRMLDGLRAEGEALVLVLWAVGEEIRTLARLADARANGQDMNGLMRRLRVFGNHERLAQQALSRVPPAAWPAAVQHAHEVDRLVKGLHVPGRLSDPWEEMLRLALRVAAAGKRRAG</sequence>
<dbReference type="KEGG" id="odi:ODI_R2836"/>
<dbReference type="GO" id="GO:0003887">
    <property type="term" value="F:DNA-directed DNA polymerase activity"/>
    <property type="evidence" value="ECO:0007669"/>
    <property type="project" value="UniProtKB-KW"/>
</dbReference>
<evidence type="ECO:0000256" key="3">
    <source>
        <dbReference type="ARBA" id="ARBA00022679"/>
    </source>
</evidence>
<dbReference type="Gene3D" id="3.40.50.300">
    <property type="entry name" value="P-loop containing nucleotide triphosphate hydrolases"/>
    <property type="match status" value="1"/>
</dbReference>
<dbReference type="Gene3D" id="1.20.272.10">
    <property type="match status" value="1"/>
</dbReference>
<reference evidence="11 12" key="2">
    <citation type="submission" date="2017-08" db="EMBL/GenBank/DDBJ databases">
        <authorList>
            <person name="de Groot N.N."/>
        </authorList>
    </citation>
    <scope>NUCLEOTIDE SEQUENCE [LARGE SCALE GENOMIC DNA]</scope>
    <source>
        <strain evidence="11">Orrdi1</strain>
    </source>
</reference>
<dbReference type="GO" id="GO:0009360">
    <property type="term" value="C:DNA polymerase III complex"/>
    <property type="evidence" value="ECO:0007669"/>
    <property type="project" value="InterPro"/>
</dbReference>
<evidence type="ECO:0000256" key="5">
    <source>
        <dbReference type="ARBA" id="ARBA00022705"/>
    </source>
</evidence>
<dbReference type="EC" id="2.7.7.7" evidence="1"/>
<dbReference type="InterPro" id="IPR005790">
    <property type="entry name" value="DNA_polIII_delta"/>
</dbReference>
<dbReference type="InterPro" id="IPR008921">
    <property type="entry name" value="DNA_pol3_clamp-load_cplx_C"/>
</dbReference>
<dbReference type="NCBIfam" id="TIGR01128">
    <property type="entry name" value="holA"/>
    <property type="match status" value="1"/>
</dbReference>